<dbReference type="InterPro" id="IPR009003">
    <property type="entry name" value="Peptidase_S1_PA"/>
</dbReference>
<keyword evidence="12" id="KW-1185">Reference proteome</keyword>
<sequence>MLPRQVFLVSLLLAASNSFVPENKLTPTVYESINRGVSGRLIGSDETTIANYPYVVSLQYNSTFFGYEVAHFCTGTIVNQNWVVTAAECALLLEPENLIVRAGSSYYNESGIVYTVENVTTHEDFDAVDLNYDIGLIKIRGSFQFSDVIQPVKLPTYNLTIENGTMLDIASWGVTEFLDANLSPVIRKISVPTITIEECSRVYEQVGKTQIDVFCAHAANIGPCVGDAGAGAVRDGVLLGLVAWSYGCGGTTYPTVYSNVPRLLPWIIEVAGITSEAPEESGASEASGAFCSLLLIFLSLAISMR</sequence>
<accession>A0AAJ7CEF1</accession>
<evidence type="ECO:0000256" key="2">
    <source>
        <dbReference type="ARBA" id="ARBA00022670"/>
    </source>
</evidence>
<protein>
    <recommendedName>
        <fullName evidence="9">trypsin</fullName>
        <ecNumber evidence="9">3.4.21.4</ecNumber>
    </recommendedName>
</protein>
<organism evidence="12 13">
    <name type="scientific">Cephus cinctus</name>
    <name type="common">Wheat stem sawfly</name>
    <dbReference type="NCBI Taxonomy" id="211228"/>
    <lineage>
        <taxon>Eukaryota</taxon>
        <taxon>Metazoa</taxon>
        <taxon>Ecdysozoa</taxon>
        <taxon>Arthropoda</taxon>
        <taxon>Hexapoda</taxon>
        <taxon>Insecta</taxon>
        <taxon>Pterygota</taxon>
        <taxon>Neoptera</taxon>
        <taxon>Endopterygota</taxon>
        <taxon>Hymenoptera</taxon>
        <taxon>Cephoidea</taxon>
        <taxon>Cephidae</taxon>
        <taxon>Cephus</taxon>
    </lineage>
</organism>
<dbReference type="PANTHER" id="PTHR24276:SF97">
    <property type="entry name" value="GH13245P2-RELATED"/>
    <property type="match status" value="1"/>
</dbReference>
<dbReference type="FunFam" id="2.40.10.10:FF:000068">
    <property type="entry name" value="transmembrane protease serine 2"/>
    <property type="match status" value="1"/>
</dbReference>
<dbReference type="GO" id="GO:0006508">
    <property type="term" value="P:proteolysis"/>
    <property type="evidence" value="ECO:0007669"/>
    <property type="project" value="UniProtKB-KW"/>
</dbReference>
<evidence type="ECO:0000256" key="6">
    <source>
        <dbReference type="ARBA" id="ARBA00023145"/>
    </source>
</evidence>
<dbReference type="SMART" id="SM00020">
    <property type="entry name" value="Tryp_SPc"/>
    <property type="match status" value="1"/>
</dbReference>
<dbReference type="GO" id="GO:0007586">
    <property type="term" value="P:digestion"/>
    <property type="evidence" value="ECO:0007669"/>
    <property type="project" value="UniProtKB-KW"/>
</dbReference>
<evidence type="ECO:0000256" key="8">
    <source>
        <dbReference type="ARBA" id="ARBA00036320"/>
    </source>
</evidence>
<name>A0AAJ7CEF1_CEPCN</name>
<dbReference type="KEGG" id="ccin:107274311"/>
<dbReference type="PRINTS" id="PR00722">
    <property type="entry name" value="CHYMOTRYPSIN"/>
</dbReference>
<evidence type="ECO:0000259" key="11">
    <source>
        <dbReference type="PROSITE" id="PS50240"/>
    </source>
</evidence>
<evidence type="ECO:0000256" key="5">
    <source>
        <dbReference type="ARBA" id="ARBA00022825"/>
    </source>
</evidence>
<dbReference type="InterPro" id="IPR001254">
    <property type="entry name" value="Trypsin_dom"/>
</dbReference>
<dbReference type="AlphaFoldDB" id="A0AAJ7CEF1"/>
<evidence type="ECO:0000313" key="12">
    <source>
        <dbReference type="Proteomes" id="UP000694920"/>
    </source>
</evidence>
<evidence type="ECO:0000313" key="13">
    <source>
        <dbReference type="RefSeq" id="XP_015608816.1"/>
    </source>
</evidence>
<keyword evidence="4" id="KW-0378">Hydrolase</keyword>
<keyword evidence="6" id="KW-0865">Zymogen</keyword>
<dbReference type="PROSITE" id="PS50240">
    <property type="entry name" value="TRYPSIN_DOM"/>
    <property type="match status" value="1"/>
</dbReference>
<comment type="catalytic activity">
    <reaction evidence="8">
        <text>Preferential cleavage: Arg-|-Xaa, Lys-|-Xaa.</text>
        <dbReference type="EC" id="3.4.21.4"/>
    </reaction>
</comment>
<dbReference type="CDD" id="cd00190">
    <property type="entry name" value="Tryp_SPc"/>
    <property type="match status" value="1"/>
</dbReference>
<evidence type="ECO:0000256" key="3">
    <source>
        <dbReference type="ARBA" id="ARBA00022757"/>
    </source>
</evidence>
<dbReference type="Proteomes" id="UP000694920">
    <property type="component" value="Unplaced"/>
</dbReference>
<comment type="similarity">
    <text evidence="1">Belongs to the peptidase S1 family.</text>
</comment>
<dbReference type="InterPro" id="IPR043504">
    <property type="entry name" value="Peptidase_S1_PA_chymotrypsin"/>
</dbReference>
<feature type="chain" id="PRO_5042508050" description="trypsin" evidence="10">
    <location>
        <begin position="19"/>
        <end position="305"/>
    </location>
</feature>
<evidence type="ECO:0000256" key="7">
    <source>
        <dbReference type="ARBA" id="ARBA00023157"/>
    </source>
</evidence>
<evidence type="ECO:0000256" key="1">
    <source>
        <dbReference type="ARBA" id="ARBA00007664"/>
    </source>
</evidence>
<dbReference type="EC" id="3.4.21.4" evidence="9"/>
<dbReference type="GO" id="GO:0004252">
    <property type="term" value="F:serine-type endopeptidase activity"/>
    <property type="evidence" value="ECO:0007669"/>
    <property type="project" value="UniProtKB-EC"/>
</dbReference>
<dbReference type="Pfam" id="PF00089">
    <property type="entry name" value="Trypsin"/>
    <property type="match status" value="1"/>
</dbReference>
<keyword evidence="10" id="KW-0732">Signal</keyword>
<feature type="signal peptide" evidence="10">
    <location>
        <begin position="1"/>
        <end position="18"/>
    </location>
</feature>
<evidence type="ECO:0000256" key="4">
    <source>
        <dbReference type="ARBA" id="ARBA00022801"/>
    </source>
</evidence>
<keyword evidence="2" id="KW-0645">Protease</keyword>
<dbReference type="InterPro" id="IPR001314">
    <property type="entry name" value="Peptidase_S1A"/>
</dbReference>
<dbReference type="SUPFAM" id="SSF50494">
    <property type="entry name" value="Trypsin-like serine proteases"/>
    <property type="match status" value="1"/>
</dbReference>
<dbReference type="PANTHER" id="PTHR24276">
    <property type="entry name" value="POLYSERASE-RELATED"/>
    <property type="match status" value="1"/>
</dbReference>
<evidence type="ECO:0000256" key="10">
    <source>
        <dbReference type="SAM" id="SignalP"/>
    </source>
</evidence>
<dbReference type="InterPro" id="IPR050430">
    <property type="entry name" value="Peptidase_S1"/>
</dbReference>
<gene>
    <name evidence="13" type="primary">LOC107274311</name>
</gene>
<dbReference type="Gene3D" id="2.40.10.10">
    <property type="entry name" value="Trypsin-like serine proteases"/>
    <property type="match status" value="1"/>
</dbReference>
<keyword evidence="5" id="KW-0720">Serine protease</keyword>
<reference evidence="13" key="1">
    <citation type="submission" date="2025-08" db="UniProtKB">
        <authorList>
            <consortium name="RefSeq"/>
        </authorList>
    </citation>
    <scope>IDENTIFICATION</scope>
</reference>
<evidence type="ECO:0000256" key="9">
    <source>
        <dbReference type="ARBA" id="ARBA00038868"/>
    </source>
</evidence>
<keyword evidence="7" id="KW-1015">Disulfide bond</keyword>
<dbReference type="RefSeq" id="XP_015608816.1">
    <property type="nucleotide sequence ID" value="XM_015753330.2"/>
</dbReference>
<keyword evidence="3" id="KW-0222">Digestion</keyword>
<dbReference type="GeneID" id="107274311"/>
<proteinExistence type="inferred from homology"/>
<feature type="domain" description="Peptidase S1" evidence="11">
    <location>
        <begin position="41"/>
        <end position="272"/>
    </location>
</feature>